<comment type="similarity">
    <text evidence="1">Belongs to the protein kinase superfamily. CAMK Ser/Thr protein kinase family. CHEK2 subfamily.</text>
</comment>
<keyword evidence="9" id="KW-1185">Reference proteome</keyword>
<dbReference type="GO" id="GO:0005524">
    <property type="term" value="F:ATP binding"/>
    <property type="evidence" value="ECO:0007669"/>
    <property type="project" value="UniProtKB-UniRule"/>
</dbReference>
<feature type="domain" description="FHA" evidence="6">
    <location>
        <begin position="34"/>
        <end position="98"/>
    </location>
</feature>
<name>A0AAD6VKW3_9AGAR</name>
<keyword evidence="8" id="KW-0418">Kinase</keyword>
<accession>A0AAD6VKW3</accession>
<feature type="binding site" evidence="4">
    <location>
        <position position="175"/>
    </location>
    <ligand>
        <name>ATP</name>
        <dbReference type="ChEBI" id="CHEBI:30616"/>
    </ligand>
</feature>
<keyword evidence="2 4" id="KW-0547">Nucleotide-binding</keyword>
<gene>
    <name evidence="8" type="ORF">GGX14DRAFT_446039</name>
</gene>
<evidence type="ECO:0000259" key="7">
    <source>
        <dbReference type="PROSITE" id="PS50011"/>
    </source>
</evidence>
<comment type="caution">
    <text evidence="8">The sequence shown here is derived from an EMBL/GenBank/DDBJ whole genome shotgun (WGS) entry which is preliminary data.</text>
</comment>
<dbReference type="InterPro" id="IPR000719">
    <property type="entry name" value="Prot_kinase_dom"/>
</dbReference>
<dbReference type="EMBL" id="JARJCW010000022">
    <property type="protein sequence ID" value="KAJ7213018.1"/>
    <property type="molecule type" value="Genomic_DNA"/>
</dbReference>
<sequence>MSLASSISTPPRAWGYLRPVGSDVEAIGLSGVVIAIGRTTRGYIEREDQASVQYVVLNGPAVSNIHSVIHWNGREGAASIVTLTDYSMNGTFVDGFKVGPRNVHHLYNGSIVCFGCKVPILGQTDFRYIFHHAFGRSKTESVLTHYELLDCVGSGAFGVVHRAIEKKSGKVFAIKTAFRTMTMMVLEHENICKLQEVFFRLDGEVVDIVLEYVDGVGLHRLGSFAGRLTEHHVREIAHQVCTAISYMHGKGVLHGDLKPNNILLTRAHPWTIKVIDFGLARVVGNINLQRVSAHIYTAPEAQLQQLRLENPPGALTHLWDSWGIGCILFNLHSFSHPFVRESERKDSNEDEGPFEVGIDYILWHLLDHLSTNARDLVRRLLAVDPHERMTVAAALHHPWLAGYEPYNVSFADVSFLPPSPASRIIPLEETVADSDTERDEMDVDVRQVPASKAKRRRRQAQPQGGQRRASTRVKKASRPDKTPGDERHVKAGPGALTRRSKRR</sequence>
<evidence type="ECO:0000256" key="4">
    <source>
        <dbReference type="PROSITE-ProRule" id="PRU10141"/>
    </source>
</evidence>
<evidence type="ECO:0000256" key="2">
    <source>
        <dbReference type="ARBA" id="ARBA00022741"/>
    </source>
</evidence>
<evidence type="ECO:0000256" key="3">
    <source>
        <dbReference type="ARBA" id="ARBA00022840"/>
    </source>
</evidence>
<dbReference type="SUPFAM" id="SSF56112">
    <property type="entry name" value="Protein kinase-like (PK-like)"/>
    <property type="match status" value="1"/>
</dbReference>
<dbReference type="PROSITE" id="PS00107">
    <property type="entry name" value="PROTEIN_KINASE_ATP"/>
    <property type="match status" value="1"/>
</dbReference>
<evidence type="ECO:0000313" key="8">
    <source>
        <dbReference type="EMBL" id="KAJ7213018.1"/>
    </source>
</evidence>
<feature type="compositionally biased region" description="Basic and acidic residues" evidence="5">
    <location>
        <begin position="477"/>
        <end position="489"/>
    </location>
</feature>
<keyword evidence="3 4" id="KW-0067">ATP-binding</keyword>
<dbReference type="InterPro" id="IPR000253">
    <property type="entry name" value="FHA_dom"/>
</dbReference>
<dbReference type="InterPro" id="IPR008984">
    <property type="entry name" value="SMAD_FHA_dom_sf"/>
</dbReference>
<keyword evidence="8" id="KW-0808">Transferase</keyword>
<dbReference type="InterPro" id="IPR008271">
    <property type="entry name" value="Ser/Thr_kinase_AS"/>
</dbReference>
<dbReference type="Pfam" id="PF00069">
    <property type="entry name" value="Pkinase"/>
    <property type="match status" value="1"/>
</dbReference>
<organism evidence="8 9">
    <name type="scientific">Mycena pura</name>
    <dbReference type="NCBI Taxonomy" id="153505"/>
    <lineage>
        <taxon>Eukaryota</taxon>
        <taxon>Fungi</taxon>
        <taxon>Dikarya</taxon>
        <taxon>Basidiomycota</taxon>
        <taxon>Agaricomycotina</taxon>
        <taxon>Agaricomycetes</taxon>
        <taxon>Agaricomycetidae</taxon>
        <taxon>Agaricales</taxon>
        <taxon>Marasmiineae</taxon>
        <taxon>Mycenaceae</taxon>
        <taxon>Mycena</taxon>
    </lineage>
</organism>
<evidence type="ECO:0000256" key="5">
    <source>
        <dbReference type="SAM" id="MobiDB-lite"/>
    </source>
</evidence>
<dbReference type="InterPro" id="IPR017441">
    <property type="entry name" value="Protein_kinase_ATP_BS"/>
</dbReference>
<dbReference type="InterPro" id="IPR011009">
    <property type="entry name" value="Kinase-like_dom_sf"/>
</dbReference>
<dbReference type="Proteomes" id="UP001219525">
    <property type="component" value="Unassembled WGS sequence"/>
</dbReference>
<evidence type="ECO:0000256" key="1">
    <source>
        <dbReference type="ARBA" id="ARBA00005575"/>
    </source>
</evidence>
<proteinExistence type="inferred from homology"/>
<evidence type="ECO:0000259" key="6">
    <source>
        <dbReference type="PROSITE" id="PS50006"/>
    </source>
</evidence>
<reference evidence="8" key="1">
    <citation type="submission" date="2023-03" db="EMBL/GenBank/DDBJ databases">
        <title>Massive genome expansion in bonnet fungi (Mycena s.s.) driven by repeated elements and novel gene families across ecological guilds.</title>
        <authorList>
            <consortium name="Lawrence Berkeley National Laboratory"/>
            <person name="Harder C.B."/>
            <person name="Miyauchi S."/>
            <person name="Viragh M."/>
            <person name="Kuo A."/>
            <person name="Thoen E."/>
            <person name="Andreopoulos B."/>
            <person name="Lu D."/>
            <person name="Skrede I."/>
            <person name="Drula E."/>
            <person name="Henrissat B."/>
            <person name="Morin E."/>
            <person name="Kohler A."/>
            <person name="Barry K."/>
            <person name="LaButti K."/>
            <person name="Morin E."/>
            <person name="Salamov A."/>
            <person name="Lipzen A."/>
            <person name="Mereny Z."/>
            <person name="Hegedus B."/>
            <person name="Baldrian P."/>
            <person name="Stursova M."/>
            <person name="Weitz H."/>
            <person name="Taylor A."/>
            <person name="Grigoriev I.V."/>
            <person name="Nagy L.G."/>
            <person name="Martin F."/>
            <person name="Kauserud H."/>
        </authorList>
    </citation>
    <scope>NUCLEOTIDE SEQUENCE</scope>
    <source>
        <strain evidence="8">9144</strain>
    </source>
</reference>
<dbReference type="Gene3D" id="2.60.200.20">
    <property type="match status" value="1"/>
</dbReference>
<feature type="region of interest" description="Disordered" evidence="5">
    <location>
        <begin position="432"/>
        <end position="503"/>
    </location>
</feature>
<feature type="domain" description="Protein kinase" evidence="7">
    <location>
        <begin position="146"/>
        <end position="400"/>
    </location>
</feature>
<dbReference type="AlphaFoldDB" id="A0AAD6VKW3"/>
<dbReference type="PROSITE" id="PS50006">
    <property type="entry name" value="FHA_DOMAIN"/>
    <property type="match status" value="1"/>
</dbReference>
<dbReference type="PROSITE" id="PS50011">
    <property type="entry name" value="PROTEIN_KINASE_DOM"/>
    <property type="match status" value="1"/>
</dbReference>
<dbReference type="GO" id="GO:0004672">
    <property type="term" value="F:protein kinase activity"/>
    <property type="evidence" value="ECO:0007669"/>
    <property type="project" value="InterPro"/>
</dbReference>
<dbReference type="PROSITE" id="PS00108">
    <property type="entry name" value="PROTEIN_KINASE_ST"/>
    <property type="match status" value="1"/>
</dbReference>
<dbReference type="Gene3D" id="1.10.510.10">
    <property type="entry name" value="Transferase(Phosphotransferase) domain 1"/>
    <property type="match status" value="1"/>
</dbReference>
<evidence type="ECO:0000313" key="9">
    <source>
        <dbReference type="Proteomes" id="UP001219525"/>
    </source>
</evidence>
<dbReference type="SUPFAM" id="SSF49879">
    <property type="entry name" value="SMAD/FHA domain"/>
    <property type="match status" value="1"/>
</dbReference>
<dbReference type="Pfam" id="PF00498">
    <property type="entry name" value="FHA"/>
    <property type="match status" value="1"/>
</dbReference>
<feature type="compositionally biased region" description="Acidic residues" evidence="5">
    <location>
        <begin position="432"/>
        <end position="442"/>
    </location>
</feature>
<dbReference type="SMART" id="SM00220">
    <property type="entry name" value="S_TKc"/>
    <property type="match status" value="1"/>
</dbReference>
<protein>
    <submittedName>
        <fullName evidence="8">Kinase-like domain-containing protein</fullName>
    </submittedName>
</protein>
<dbReference type="PANTHER" id="PTHR24347">
    <property type="entry name" value="SERINE/THREONINE-PROTEIN KINASE"/>
    <property type="match status" value="1"/>
</dbReference>